<dbReference type="RefSeq" id="WP_067206348.1">
    <property type="nucleotide sequence ID" value="NZ_CP014616.1"/>
</dbReference>
<evidence type="ECO:0000313" key="6">
    <source>
        <dbReference type="Proteomes" id="UP001549104"/>
    </source>
</evidence>
<dbReference type="PRINTS" id="PR01607">
    <property type="entry name" value="APYRASEFAMLY"/>
</dbReference>
<comment type="similarity">
    <text evidence="2">Belongs to the 5'-nucleotidase family.</text>
</comment>
<reference evidence="5 6" key="1">
    <citation type="submission" date="2024-06" db="EMBL/GenBank/DDBJ databases">
        <title>Sorghum-associated microbial communities from plants grown in Nebraska, USA.</title>
        <authorList>
            <person name="Schachtman D."/>
        </authorList>
    </citation>
    <scope>NUCLEOTIDE SEQUENCE [LARGE SCALE GENOMIC DNA]</scope>
    <source>
        <strain evidence="5 6">1288</strain>
    </source>
</reference>
<dbReference type="InterPro" id="IPR036907">
    <property type="entry name" value="5'-Nucleotdase_C_sf"/>
</dbReference>
<evidence type="ECO:0000313" key="5">
    <source>
        <dbReference type="EMBL" id="MET3659402.1"/>
    </source>
</evidence>
<keyword evidence="2" id="KW-0547">Nucleotide-binding</keyword>
<protein>
    <submittedName>
        <fullName evidence="5">2',3'-cyclic-nucleotide 2'-phosphodiesterase (5'-nucleotidase family)</fullName>
    </submittedName>
</protein>
<dbReference type="PIRSF" id="PIRSF036361">
    <property type="entry name" value="YunD"/>
    <property type="match status" value="1"/>
</dbReference>
<sequence>MNHKVETIHFYHTNDIHSHFESWPQISRLLCDKKREHLIEGDACYHFDIGDHVDRSHPFTEGTKGQGNIRLLNEAGYDAVTIGNNEGITMSKEALSTLYKDAKFDVILSNLYEEDGSRPKWLLPYRIYVTEQGTRIGVIGATAEYKAFYLKLGWQVTAPRQNLKLVAESIAAETDVIVCLSHMGIHEDEKLAEECSEIDVILGAHTHHLFHDGKLIGNTLLAATGKYGEYVGHVTVKFNTDAKELLQMDAELVRTDSIESNEKDIEKVNDLIKIGKQAMEEQVFYNPSHLSQNLFDVSSLSSFFGRALIAYSQADCAMFNAGIFLGSLEKGWVTKEDLHSLLPHPINLCLITLDGSELKEVYELSLTKEWPQIEIKGLGFRGSLMGAMIHERLYKNRNDQLFAGNREVVSGQKYTLATLDMFTFGFFFPSLKHAEIEYYMPELIRDVLGWYGTTLIKE</sequence>
<dbReference type="PANTHER" id="PTHR11575:SF23">
    <property type="entry name" value="5-NUCLEOTIDASE FAMILY PROTEIN"/>
    <property type="match status" value="1"/>
</dbReference>
<dbReference type="InterPro" id="IPR008334">
    <property type="entry name" value="5'-Nucleotdase_C"/>
</dbReference>
<evidence type="ECO:0000259" key="4">
    <source>
        <dbReference type="Pfam" id="PF02872"/>
    </source>
</evidence>
<keyword evidence="1" id="KW-0732">Signal</keyword>
<accession>A0ABV2KEW3</accession>
<organism evidence="5 6">
    <name type="scientific">Sporosarcina psychrophila</name>
    <name type="common">Bacillus psychrophilus</name>
    <dbReference type="NCBI Taxonomy" id="1476"/>
    <lineage>
        <taxon>Bacteria</taxon>
        <taxon>Bacillati</taxon>
        <taxon>Bacillota</taxon>
        <taxon>Bacilli</taxon>
        <taxon>Bacillales</taxon>
        <taxon>Caryophanaceae</taxon>
        <taxon>Sporosarcina</taxon>
    </lineage>
</organism>
<comment type="caution">
    <text evidence="5">The sequence shown here is derived from an EMBL/GenBank/DDBJ whole genome shotgun (WGS) entry which is preliminary data.</text>
</comment>
<keyword evidence="2" id="KW-0378">Hydrolase</keyword>
<gene>
    <name evidence="5" type="ORF">ABIC55_004542</name>
</gene>
<name>A0ABV2KEW3_SPOPS</name>
<dbReference type="InterPro" id="IPR006179">
    <property type="entry name" value="5_nucleotidase/apyrase"/>
</dbReference>
<dbReference type="InterPro" id="IPR004843">
    <property type="entry name" value="Calcineurin-like_PHP"/>
</dbReference>
<dbReference type="PANTHER" id="PTHR11575">
    <property type="entry name" value="5'-NUCLEOTIDASE-RELATED"/>
    <property type="match status" value="1"/>
</dbReference>
<feature type="domain" description="5'-Nucleotidase C-terminal" evidence="4">
    <location>
        <begin position="296"/>
        <end position="364"/>
    </location>
</feature>
<dbReference type="CDD" id="cd00845">
    <property type="entry name" value="MPP_UshA_N_like"/>
    <property type="match status" value="1"/>
</dbReference>
<evidence type="ECO:0000256" key="2">
    <source>
        <dbReference type="RuleBase" id="RU362119"/>
    </source>
</evidence>
<proteinExistence type="inferred from homology"/>
<evidence type="ECO:0000259" key="3">
    <source>
        <dbReference type="Pfam" id="PF00149"/>
    </source>
</evidence>
<keyword evidence="6" id="KW-1185">Reference proteome</keyword>
<dbReference type="Pfam" id="PF02872">
    <property type="entry name" value="5_nucleotid_C"/>
    <property type="match status" value="1"/>
</dbReference>
<dbReference type="Pfam" id="PF00149">
    <property type="entry name" value="Metallophos"/>
    <property type="match status" value="1"/>
</dbReference>
<dbReference type="Proteomes" id="UP001549104">
    <property type="component" value="Unassembled WGS sequence"/>
</dbReference>
<dbReference type="SUPFAM" id="SSF55816">
    <property type="entry name" value="5'-nucleotidase (syn. UDP-sugar hydrolase), C-terminal domain"/>
    <property type="match status" value="1"/>
</dbReference>
<dbReference type="Gene3D" id="3.90.780.10">
    <property type="entry name" value="5'-Nucleotidase, C-terminal domain"/>
    <property type="match status" value="1"/>
</dbReference>
<dbReference type="SUPFAM" id="SSF56300">
    <property type="entry name" value="Metallo-dependent phosphatases"/>
    <property type="match status" value="1"/>
</dbReference>
<feature type="domain" description="Calcineurin-like phosphoesterase" evidence="3">
    <location>
        <begin position="9"/>
        <end position="208"/>
    </location>
</feature>
<dbReference type="InterPro" id="IPR011240">
    <property type="entry name" value="Pesterase_YunD"/>
</dbReference>
<dbReference type="EMBL" id="JBEPME010000010">
    <property type="protein sequence ID" value="MET3659402.1"/>
    <property type="molecule type" value="Genomic_DNA"/>
</dbReference>
<dbReference type="InterPro" id="IPR029052">
    <property type="entry name" value="Metallo-depent_PP-like"/>
</dbReference>
<evidence type="ECO:0000256" key="1">
    <source>
        <dbReference type="ARBA" id="ARBA00022729"/>
    </source>
</evidence>
<dbReference type="Gene3D" id="3.60.21.10">
    <property type="match status" value="1"/>
</dbReference>